<accession>A0ABS2D8Z8</accession>
<comment type="similarity">
    <text evidence="1">Belongs to the bleomycin resistance protein family.</text>
</comment>
<sequence>MLEAPIPILRSFDEARTTAFYIDFLGFETVFEHRFEPGLPLYRGVRRGDCVLHLSEHYGDATPGSAIRVPVDDVVAFAADLLAKHHGNARPGVPGETPWGTREITITDPASNRLTFYTPTTFYEAVSAPQDQHDA</sequence>
<dbReference type="RefSeq" id="WP_204199516.1">
    <property type="nucleotide sequence ID" value="NZ_JAFEMC010000004.1"/>
</dbReference>
<evidence type="ECO:0000256" key="1">
    <source>
        <dbReference type="ARBA" id="ARBA00011051"/>
    </source>
</evidence>
<evidence type="ECO:0000256" key="2">
    <source>
        <dbReference type="ARBA" id="ARBA00021572"/>
    </source>
</evidence>
<dbReference type="CDD" id="cd08349">
    <property type="entry name" value="BLMA_like"/>
    <property type="match status" value="1"/>
</dbReference>
<dbReference type="InterPro" id="IPR000335">
    <property type="entry name" value="Bleomycin-R"/>
</dbReference>
<keyword evidence="3" id="KW-0046">Antibiotic resistance</keyword>
<protein>
    <recommendedName>
        <fullName evidence="2">Bleomycin resistance protein</fullName>
    </recommendedName>
</protein>
<dbReference type="Pfam" id="PF19581">
    <property type="entry name" value="Glyoxalase_7"/>
    <property type="match status" value="1"/>
</dbReference>
<evidence type="ECO:0000259" key="4">
    <source>
        <dbReference type="PROSITE" id="PS51819"/>
    </source>
</evidence>
<dbReference type="InterPro" id="IPR037523">
    <property type="entry name" value="VOC_core"/>
</dbReference>
<dbReference type="Gene3D" id="3.10.180.10">
    <property type="entry name" value="2,3-Dihydroxybiphenyl 1,2-Dioxygenase, domain 1"/>
    <property type="match status" value="1"/>
</dbReference>
<organism evidence="5 6">
    <name type="scientific">Sphingomonas longa</name>
    <dbReference type="NCBI Taxonomy" id="2778730"/>
    <lineage>
        <taxon>Bacteria</taxon>
        <taxon>Pseudomonadati</taxon>
        <taxon>Pseudomonadota</taxon>
        <taxon>Alphaproteobacteria</taxon>
        <taxon>Sphingomonadales</taxon>
        <taxon>Sphingomonadaceae</taxon>
        <taxon>Sphingomonas</taxon>
    </lineage>
</organism>
<dbReference type="EMBL" id="JAFEMC010000004">
    <property type="protein sequence ID" value="MBM6577407.1"/>
    <property type="molecule type" value="Genomic_DNA"/>
</dbReference>
<evidence type="ECO:0000313" key="6">
    <source>
        <dbReference type="Proteomes" id="UP000763641"/>
    </source>
</evidence>
<evidence type="ECO:0000313" key="5">
    <source>
        <dbReference type="EMBL" id="MBM6577407.1"/>
    </source>
</evidence>
<proteinExistence type="inferred from homology"/>
<dbReference type="PROSITE" id="PS51819">
    <property type="entry name" value="VOC"/>
    <property type="match status" value="1"/>
</dbReference>
<feature type="domain" description="VOC" evidence="4">
    <location>
        <begin position="1"/>
        <end position="119"/>
    </location>
</feature>
<keyword evidence="6" id="KW-1185">Reference proteome</keyword>
<reference evidence="5 6" key="1">
    <citation type="submission" date="2020-12" db="EMBL/GenBank/DDBJ databases">
        <title>Sphingomonas sp.</title>
        <authorList>
            <person name="Kim M.K."/>
        </authorList>
    </citation>
    <scope>NUCLEOTIDE SEQUENCE [LARGE SCALE GENOMIC DNA]</scope>
    <source>
        <strain evidence="5 6">BT552</strain>
    </source>
</reference>
<evidence type="ECO:0000256" key="3">
    <source>
        <dbReference type="ARBA" id="ARBA00023251"/>
    </source>
</evidence>
<name>A0ABS2D8Z8_9SPHN</name>
<gene>
    <name evidence="5" type="ORF">ILT43_13575</name>
</gene>
<comment type="caution">
    <text evidence="5">The sequence shown here is derived from an EMBL/GenBank/DDBJ whole genome shotgun (WGS) entry which is preliminary data.</text>
</comment>
<dbReference type="InterPro" id="IPR029068">
    <property type="entry name" value="Glyas_Bleomycin-R_OHBP_Dase"/>
</dbReference>
<dbReference type="SUPFAM" id="SSF54593">
    <property type="entry name" value="Glyoxalase/Bleomycin resistance protein/Dihydroxybiphenyl dioxygenase"/>
    <property type="match status" value="1"/>
</dbReference>
<dbReference type="Proteomes" id="UP000763641">
    <property type="component" value="Unassembled WGS sequence"/>
</dbReference>